<sequence>MIETLKEFTFEAAHQLPPFSGLHGHSFLVQVFMRGPADPVFGWSHNLYEVEKSIEKVRLRVDHTYLNDIPGLENPSLENVARWLWDALGEEITGLDRVVVRRGADGQAEGCTYSAAEPARAH</sequence>
<dbReference type="RefSeq" id="WP_377043123.1">
    <property type="nucleotide sequence ID" value="NZ_JBHLUN010000002.1"/>
</dbReference>
<comment type="pathway">
    <text evidence="2 9">Purine metabolism; 7-cyano-7-deazaguanine biosynthesis.</text>
</comment>
<proteinExistence type="inferred from homology"/>
<organism evidence="10 11">
    <name type="scientific">Roseomonas elaeocarpi</name>
    <dbReference type="NCBI Taxonomy" id="907779"/>
    <lineage>
        <taxon>Bacteria</taxon>
        <taxon>Pseudomonadati</taxon>
        <taxon>Pseudomonadota</taxon>
        <taxon>Alphaproteobacteria</taxon>
        <taxon>Acetobacterales</taxon>
        <taxon>Roseomonadaceae</taxon>
        <taxon>Roseomonas</taxon>
    </lineage>
</organism>
<keyword evidence="9" id="KW-0671">Queuosine biosynthesis</keyword>
<gene>
    <name evidence="10" type="ORF">ACFFGY_04135</name>
</gene>
<dbReference type="Proteomes" id="UP001589865">
    <property type="component" value="Unassembled WGS sequence"/>
</dbReference>
<dbReference type="PANTHER" id="PTHR12589">
    <property type="entry name" value="PYRUVOYL TETRAHYDROBIOPTERIN SYNTHASE"/>
    <property type="match status" value="1"/>
</dbReference>
<evidence type="ECO:0000313" key="11">
    <source>
        <dbReference type="Proteomes" id="UP001589865"/>
    </source>
</evidence>
<keyword evidence="5 9" id="KW-0479">Metal-binding</keyword>
<reference evidence="10 11" key="1">
    <citation type="submission" date="2024-09" db="EMBL/GenBank/DDBJ databases">
        <authorList>
            <person name="Sun Q."/>
            <person name="Mori K."/>
        </authorList>
    </citation>
    <scope>NUCLEOTIDE SEQUENCE [LARGE SCALE GENOMIC DNA]</scope>
    <source>
        <strain evidence="10 11">TBRC 5777</strain>
    </source>
</reference>
<dbReference type="EMBL" id="JBHLUN010000002">
    <property type="protein sequence ID" value="MFC0407424.1"/>
    <property type="molecule type" value="Genomic_DNA"/>
</dbReference>
<comment type="cofactor">
    <cofactor evidence="9">
        <name>Zn(2+)</name>
        <dbReference type="ChEBI" id="CHEBI:29105"/>
    </cofactor>
    <text evidence="9">Binds 1 zinc ion per subunit.</text>
</comment>
<dbReference type="SUPFAM" id="SSF55620">
    <property type="entry name" value="Tetrahydrobiopterin biosynthesis enzymes-like"/>
    <property type="match status" value="1"/>
</dbReference>
<evidence type="ECO:0000256" key="6">
    <source>
        <dbReference type="ARBA" id="ARBA00022833"/>
    </source>
</evidence>
<comment type="similarity">
    <text evidence="3 9">Belongs to the PTPS family. QueD subfamily.</text>
</comment>
<name>A0ABV6JNY0_9PROT</name>
<evidence type="ECO:0000256" key="5">
    <source>
        <dbReference type="ARBA" id="ARBA00022723"/>
    </source>
</evidence>
<keyword evidence="11" id="KW-1185">Reference proteome</keyword>
<keyword evidence="7 9" id="KW-0456">Lyase</keyword>
<dbReference type="EC" id="4.-.-.-" evidence="9"/>
<evidence type="ECO:0000256" key="3">
    <source>
        <dbReference type="ARBA" id="ARBA00008900"/>
    </source>
</evidence>
<accession>A0ABV6JNY0</accession>
<protein>
    <recommendedName>
        <fullName evidence="4 9">6-carboxy-5,6,7,8-tetrahydropterin synthase</fullName>
        <ecNumber evidence="9">4.-.-.-</ecNumber>
    </recommendedName>
</protein>
<dbReference type="PANTHER" id="PTHR12589:SF7">
    <property type="entry name" value="6-PYRUVOYL TETRAHYDROBIOPTERIN SYNTHASE"/>
    <property type="match status" value="1"/>
</dbReference>
<comment type="function">
    <text evidence="1">Catalyzes the conversion of 7,8-dihydroneopterin triphosphate (H2NTP) to 6-carboxy-5,6,7,8-tetrahydropterin (CPH4) and acetaldehyde.</text>
</comment>
<evidence type="ECO:0000256" key="1">
    <source>
        <dbReference type="ARBA" id="ARBA00002285"/>
    </source>
</evidence>
<dbReference type="Gene3D" id="3.30.479.10">
    <property type="entry name" value="6-pyruvoyl tetrahydropterin synthase/QueD"/>
    <property type="match status" value="1"/>
</dbReference>
<evidence type="ECO:0000313" key="10">
    <source>
        <dbReference type="EMBL" id="MFC0407424.1"/>
    </source>
</evidence>
<dbReference type="InterPro" id="IPR038418">
    <property type="entry name" value="6-PTP_synth/QueD_sf"/>
</dbReference>
<evidence type="ECO:0000256" key="8">
    <source>
        <dbReference type="ARBA" id="ARBA00048807"/>
    </source>
</evidence>
<dbReference type="PIRSF" id="PIRSF006113">
    <property type="entry name" value="PTP_synth"/>
    <property type="match status" value="1"/>
</dbReference>
<comment type="catalytic activity">
    <reaction evidence="8 9">
        <text>7,8-dihydroneopterin 3'-triphosphate + H2O = 6-carboxy-5,6,7,8-tetrahydropterin + triphosphate + acetaldehyde + 2 H(+)</text>
        <dbReference type="Rhea" id="RHEA:27966"/>
        <dbReference type="ChEBI" id="CHEBI:15343"/>
        <dbReference type="ChEBI" id="CHEBI:15377"/>
        <dbReference type="ChEBI" id="CHEBI:15378"/>
        <dbReference type="ChEBI" id="CHEBI:18036"/>
        <dbReference type="ChEBI" id="CHEBI:58462"/>
        <dbReference type="ChEBI" id="CHEBI:61032"/>
        <dbReference type="EC" id="4.1.2.50"/>
    </reaction>
</comment>
<comment type="caution">
    <text evidence="10">The sequence shown here is derived from an EMBL/GenBank/DDBJ whole genome shotgun (WGS) entry which is preliminary data.</text>
</comment>
<dbReference type="InterPro" id="IPR007115">
    <property type="entry name" value="6-PTP_synth/QueD"/>
</dbReference>
<evidence type="ECO:0000256" key="2">
    <source>
        <dbReference type="ARBA" id="ARBA00005061"/>
    </source>
</evidence>
<evidence type="ECO:0000256" key="4">
    <source>
        <dbReference type="ARBA" id="ARBA00018141"/>
    </source>
</evidence>
<evidence type="ECO:0000256" key="9">
    <source>
        <dbReference type="PIRNR" id="PIRNR006113"/>
    </source>
</evidence>
<dbReference type="Pfam" id="PF01242">
    <property type="entry name" value="PTPS"/>
    <property type="match status" value="1"/>
</dbReference>
<evidence type="ECO:0000256" key="7">
    <source>
        <dbReference type="ARBA" id="ARBA00023239"/>
    </source>
</evidence>
<keyword evidence="6 9" id="KW-0862">Zinc</keyword>